<accession>A0A0A9AJI9</accession>
<dbReference type="AlphaFoldDB" id="A0A0A9AJI9"/>
<name>A0A0A9AJI9_ARUDO</name>
<dbReference type="EMBL" id="GBRH01248810">
    <property type="protein sequence ID" value="JAD49085.1"/>
    <property type="molecule type" value="Transcribed_RNA"/>
</dbReference>
<reference evidence="1" key="1">
    <citation type="submission" date="2014-09" db="EMBL/GenBank/DDBJ databases">
        <authorList>
            <person name="Magalhaes I.L.F."/>
            <person name="Oliveira U."/>
            <person name="Santos F.R."/>
            <person name="Vidigal T.H.D.A."/>
            <person name="Brescovit A.D."/>
            <person name="Santos A.J."/>
        </authorList>
    </citation>
    <scope>NUCLEOTIDE SEQUENCE</scope>
    <source>
        <tissue evidence="1">Shoot tissue taken approximately 20 cm above the soil surface</tissue>
    </source>
</reference>
<reference evidence="1" key="2">
    <citation type="journal article" date="2015" name="Data Brief">
        <title>Shoot transcriptome of the giant reed, Arundo donax.</title>
        <authorList>
            <person name="Barrero R.A."/>
            <person name="Guerrero F.D."/>
            <person name="Moolhuijzen P."/>
            <person name="Goolsby J.A."/>
            <person name="Tidwell J."/>
            <person name="Bellgard S.E."/>
            <person name="Bellgard M.I."/>
        </authorList>
    </citation>
    <scope>NUCLEOTIDE SEQUENCE</scope>
    <source>
        <tissue evidence="1">Shoot tissue taken approximately 20 cm above the soil surface</tissue>
    </source>
</reference>
<proteinExistence type="predicted"/>
<evidence type="ECO:0000313" key="1">
    <source>
        <dbReference type="EMBL" id="JAD49085.1"/>
    </source>
</evidence>
<sequence>MLEIGKAICQVGQLSRNSQLSRDHSFALSVHNE</sequence>
<organism evidence="1">
    <name type="scientific">Arundo donax</name>
    <name type="common">Giant reed</name>
    <name type="synonym">Donax arundinaceus</name>
    <dbReference type="NCBI Taxonomy" id="35708"/>
    <lineage>
        <taxon>Eukaryota</taxon>
        <taxon>Viridiplantae</taxon>
        <taxon>Streptophyta</taxon>
        <taxon>Embryophyta</taxon>
        <taxon>Tracheophyta</taxon>
        <taxon>Spermatophyta</taxon>
        <taxon>Magnoliopsida</taxon>
        <taxon>Liliopsida</taxon>
        <taxon>Poales</taxon>
        <taxon>Poaceae</taxon>
        <taxon>PACMAD clade</taxon>
        <taxon>Arundinoideae</taxon>
        <taxon>Arundineae</taxon>
        <taxon>Arundo</taxon>
    </lineage>
</organism>
<protein>
    <submittedName>
        <fullName evidence="1">Uncharacterized protein</fullName>
    </submittedName>
</protein>